<dbReference type="PROSITE" id="PS50088">
    <property type="entry name" value="ANK_REPEAT"/>
    <property type="match status" value="1"/>
</dbReference>
<evidence type="ECO:0000256" key="1">
    <source>
        <dbReference type="PROSITE-ProRule" id="PRU00023"/>
    </source>
</evidence>
<dbReference type="PROSITE" id="PS50297">
    <property type="entry name" value="ANK_REP_REGION"/>
    <property type="match status" value="1"/>
</dbReference>
<reference evidence="3" key="1">
    <citation type="submission" date="2015-11" db="EMBL/GenBank/DDBJ databases">
        <title>Draft Genome Sequence of the Radioresistant Bacterium Deinococcus grandis, Isolated from Freshwater Fish in Japan.</title>
        <authorList>
            <person name="Satoh K."/>
            <person name="Onodera T."/>
            <person name="Omoso K."/>
            <person name="Takeda-Yano K."/>
            <person name="Katayama T."/>
            <person name="Oono Y."/>
            <person name="Narumi I."/>
        </authorList>
    </citation>
    <scope>NUCLEOTIDE SEQUENCE [LARGE SCALE GENOMIC DNA]</scope>
    <source>
        <strain evidence="3">ATCC 43672</strain>
    </source>
</reference>
<organism evidence="2 3">
    <name type="scientific">Deinococcus grandis</name>
    <dbReference type="NCBI Taxonomy" id="57498"/>
    <lineage>
        <taxon>Bacteria</taxon>
        <taxon>Thermotogati</taxon>
        <taxon>Deinococcota</taxon>
        <taxon>Deinococci</taxon>
        <taxon>Deinococcales</taxon>
        <taxon>Deinococcaceae</taxon>
        <taxon>Deinococcus</taxon>
    </lineage>
</organism>
<dbReference type="Gene3D" id="1.25.40.20">
    <property type="entry name" value="Ankyrin repeat-containing domain"/>
    <property type="match status" value="1"/>
</dbReference>
<keyword evidence="3" id="KW-1185">Reference proteome</keyword>
<dbReference type="RefSeq" id="WP_058979792.1">
    <property type="nucleotide sequence ID" value="NZ_BCMS01000004.1"/>
</dbReference>
<protein>
    <submittedName>
        <fullName evidence="2">Uncharacterized protein</fullName>
    </submittedName>
</protein>
<sequence>MSAPHWIGRNDPDAFQQSYVEAAHAVADAARDCQWARLLDLLTHNPGRINAGRIGGTSGYAPLHQAAHGGAPAEVVQALLELGALRTLRTTAAEQAVDIARQRGHQHLLDLLTPRPTLTFPAAKMAAVEAGVHQVIRDREDIQHLLEGITMRFPPLELLTETPGNELWFPIPGMYGGFHLQLGQVAGEPICIVDSWIRVVEGSEERRLVSTGGVLSLPSSSDV</sequence>
<evidence type="ECO:0000313" key="3">
    <source>
        <dbReference type="Proteomes" id="UP000056209"/>
    </source>
</evidence>
<keyword evidence="1" id="KW-0040">ANK repeat</keyword>
<dbReference type="InterPro" id="IPR002110">
    <property type="entry name" value="Ankyrin_rpt"/>
</dbReference>
<dbReference type="SUPFAM" id="SSF48403">
    <property type="entry name" value="Ankyrin repeat"/>
    <property type="match status" value="1"/>
</dbReference>
<evidence type="ECO:0000313" key="2">
    <source>
        <dbReference type="EMBL" id="GAQ23731.1"/>
    </source>
</evidence>
<accession>A0A124BSA5</accession>
<dbReference type="InterPro" id="IPR036770">
    <property type="entry name" value="Ankyrin_rpt-contain_sf"/>
</dbReference>
<feature type="repeat" description="ANK" evidence="1">
    <location>
        <begin position="58"/>
        <end position="91"/>
    </location>
</feature>
<comment type="caution">
    <text evidence="2">The sequence shown here is derived from an EMBL/GenBank/DDBJ whole genome shotgun (WGS) entry which is preliminary data.</text>
</comment>
<dbReference type="Proteomes" id="UP000056209">
    <property type="component" value="Unassembled WGS sequence"/>
</dbReference>
<dbReference type="OrthoDB" id="1551450at2"/>
<dbReference type="AlphaFoldDB" id="A0A124BSA5"/>
<dbReference type="EMBL" id="BCMS01000004">
    <property type="protein sequence ID" value="GAQ23731.1"/>
    <property type="molecule type" value="Genomic_DNA"/>
</dbReference>
<gene>
    <name evidence="2" type="ORF">DEIGR_320145</name>
</gene>
<name>A0A124BSA5_9DEIO</name>
<proteinExistence type="predicted"/>